<dbReference type="EMBL" id="DS231724">
    <property type="protein sequence ID" value="KNB18196.1"/>
    <property type="molecule type" value="Genomic_DNA"/>
</dbReference>
<feature type="compositionally biased region" description="Basic and acidic residues" evidence="1">
    <location>
        <begin position="38"/>
        <end position="52"/>
    </location>
</feature>
<evidence type="ECO:0000313" key="4">
    <source>
        <dbReference type="Proteomes" id="UP000009097"/>
    </source>
</evidence>
<evidence type="ECO:0000256" key="2">
    <source>
        <dbReference type="SAM" id="SignalP"/>
    </source>
</evidence>
<proteinExistence type="predicted"/>
<dbReference type="KEGG" id="fox:FOXG_22142"/>
<feature type="signal peptide" evidence="2">
    <location>
        <begin position="1"/>
        <end position="18"/>
    </location>
</feature>
<protein>
    <submittedName>
        <fullName evidence="3">Uncharacterized protein</fullName>
    </submittedName>
</protein>
<sequence length="70" mass="8018">MITISVILLSVIHPGLYANDIHDCGEHRSKSMRLMDLKSWDGPDQAPTERYEPSPVPSNRYEVYREPSDC</sequence>
<organism evidence="3 4">
    <name type="scientific">Fusarium oxysporum f. sp. lycopersici (strain 4287 / CBS 123668 / FGSC 9935 / NRRL 34936)</name>
    <name type="common">Fusarium vascular wilt of tomato</name>
    <dbReference type="NCBI Taxonomy" id="426428"/>
    <lineage>
        <taxon>Eukaryota</taxon>
        <taxon>Fungi</taxon>
        <taxon>Dikarya</taxon>
        <taxon>Ascomycota</taxon>
        <taxon>Pezizomycotina</taxon>
        <taxon>Sordariomycetes</taxon>
        <taxon>Hypocreomycetidae</taxon>
        <taxon>Hypocreales</taxon>
        <taxon>Nectriaceae</taxon>
        <taxon>Fusarium</taxon>
        <taxon>Fusarium oxysporum species complex</taxon>
    </lineage>
</organism>
<reference evidence="3" key="2">
    <citation type="journal article" date="2010" name="Nature">
        <title>Comparative genomics reveals mobile pathogenicity chromosomes in Fusarium.</title>
        <authorList>
            <person name="Ma L.J."/>
            <person name="van der Does H.C."/>
            <person name="Borkovich K.A."/>
            <person name="Coleman J.J."/>
            <person name="Daboussi M.J."/>
            <person name="Di Pietro A."/>
            <person name="Dufresne M."/>
            <person name="Freitag M."/>
            <person name="Grabherr M."/>
            <person name="Henrissat B."/>
            <person name="Houterman P.M."/>
            <person name="Kang S."/>
            <person name="Shim W.B."/>
            <person name="Woloshuk C."/>
            <person name="Xie X."/>
            <person name="Xu J.R."/>
            <person name="Antoniw J."/>
            <person name="Baker S.E."/>
            <person name="Bluhm B.H."/>
            <person name="Breakspear A."/>
            <person name="Brown D.W."/>
            <person name="Butchko R.A."/>
            <person name="Chapman S."/>
            <person name="Coulson R."/>
            <person name="Coutinho P.M."/>
            <person name="Danchin E.G."/>
            <person name="Diener A."/>
            <person name="Gale L.R."/>
            <person name="Gardiner D.M."/>
            <person name="Goff S."/>
            <person name="Hammond-Kosack K.E."/>
            <person name="Hilburn K."/>
            <person name="Hua-Van A."/>
            <person name="Jonkers W."/>
            <person name="Kazan K."/>
            <person name="Kodira C.D."/>
            <person name="Koehrsen M."/>
            <person name="Kumar L."/>
            <person name="Lee Y.H."/>
            <person name="Li L."/>
            <person name="Manners J.M."/>
            <person name="Miranda-Saavedra D."/>
            <person name="Mukherjee M."/>
            <person name="Park G."/>
            <person name="Park J."/>
            <person name="Park S.Y."/>
            <person name="Proctor R.H."/>
            <person name="Regev A."/>
            <person name="Ruiz-Roldan M.C."/>
            <person name="Sain D."/>
            <person name="Sakthikumar S."/>
            <person name="Sykes S."/>
            <person name="Schwartz D.C."/>
            <person name="Turgeon B.G."/>
            <person name="Wapinski I."/>
            <person name="Yoder O."/>
            <person name="Young S."/>
            <person name="Zeng Q."/>
            <person name="Zhou S."/>
            <person name="Galagan J."/>
            <person name="Cuomo C.A."/>
            <person name="Kistler H.C."/>
            <person name="Rep M."/>
        </authorList>
    </citation>
    <scope>NUCLEOTIDE SEQUENCE [LARGE SCALE GENOMIC DNA]</scope>
    <source>
        <strain evidence="3">4287</strain>
    </source>
</reference>
<reference evidence="3" key="1">
    <citation type="submission" date="2007-04" db="EMBL/GenBank/DDBJ databases">
        <authorList>
            <consortium name="The Broad Institute Genome Sequencing Platform"/>
            <person name="Birren B."/>
            <person name="Lander E."/>
            <person name="Galagan J."/>
            <person name="Nusbaum C."/>
            <person name="Devon K."/>
            <person name="Ma L.-J."/>
            <person name="Jaffe D."/>
            <person name="Butler J."/>
            <person name="Alvarez P."/>
            <person name="Gnerre S."/>
            <person name="Grabherr M."/>
            <person name="Kleber M."/>
            <person name="Mauceli E."/>
            <person name="Brockman W."/>
            <person name="MacCallum I.A."/>
            <person name="Young S."/>
            <person name="LaButti K."/>
            <person name="DeCaprio D."/>
            <person name="Crawford M."/>
            <person name="Koehrsen M."/>
            <person name="Engels R."/>
            <person name="Montgomery P."/>
            <person name="Pearson M."/>
            <person name="Howarth C."/>
            <person name="Larson L."/>
            <person name="White J."/>
            <person name="O'Leary S."/>
            <person name="Kodira C."/>
            <person name="Zeng Q."/>
            <person name="Yandava C."/>
            <person name="Alvarado L."/>
            <person name="Kistler C."/>
            <person name="Shim W.-B."/>
            <person name="Kang S."/>
            <person name="Woloshuk C."/>
        </authorList>
    </citation>
    <scope>NUCLEOTIDE SEQUENCE</scope>
    <source>
        <strain evidence="3">4287</strain>
    </source>
</reference>
<dbReference type="Proteomes" id="UP000009097">
    <property type="component" value="Unassembled WGS sequence"/>
</dbReference>
<feature type="chain" id="PRO_5005325080" evidence="2">
    <location>
        <begin position="19"/>
        <end position="70"/>
    </location>
</feature>
<dbReference type="AlphaFoldDB" id="A0A0J9W662"/>
<dbReference type="VEuPathDB" id="FungiDB:FOXG_22142"/>
<dbReference type="RefSeq" id="XP_018256241.1">
    <property type="nucleotide sequence ID" value="XM_018402540.1"/>
</dbReference>
<evidence type="ECO:0000313" key="3">
    <source>
        <dbReference type="EMBL" id="KNB18196.1"/>
    </source>
</evidence>
<feature type="region of interest" description="Disordered" evidence="1">
    <location>
        <begin position="38"/>
        <end position="70"/>
    </location>
</feature>
<keyword evidence="2" id="KW-0732">Signal</keyword>
<dbReference type="GeneID" id="28962848"/>
<gene>
    <name evidence="3" type="ORF">FOXG_22142</name>
</gene>
<accession>A0A0J9W662</accession>
<name>A0A0J9W662_FUSO4</name>
<evidence type="ECO:0000256" key="1">
    <source>
        <dbReference type="SAM" id="MobiDB-lite"/>
    </source>
</evidence>